<sequence>MNTFYLRILKPLLFNFKPDTVHAIFTAIGEFAGGFSGTRWIFGMIYGYNGPDISKTVDGITYRTPIILSAGFDPDGRLTRILPELGFGGEEIGSITANTCSGNPHPQLTRLVRNKSIIVYKGLRNKGVDALIKKLSHTPRTHGFVLGISIARTNDISASTDVNSGIKDYVDSFRKLADSDTGDYYTINISCPNSYTGETFIEPKLLAQLLPRLREVPCKKPIYLKMSINIPWSQFSELLEIADKNKIHGVIIGNLNKNYADLKYPEDAPKKYRGGLSGKPTFELSNELIRKTREKYGTRFTIIGTGGILSPDEAMEKFKAGADLIQLISGMIFEGPGLIKKIGIRYAQTRGKMHT</sequence>
<keyword evidence="10 14" id="KW-0560">Oxidoreductase</keyword>
<dbReference type="InterPro" id="IPR012135">
    <property type="entry name" value="Dihydroorotate_DH_1_2"/>
</dbReference>
<evidence type="ECO:0000256" key="9">
    <source>
        <dbReference type="ARBA" id="ARBA00022975"/>
    </source>
</evidence>
<dbReference type="Gene3D" id="3.20.20.70">
    <property type="entry name" value="Aldolase class I"/>
    <property type="match status" value="1"/>
</dbReference>
<dbReference type="InterPro" id="IPR001295">
    <property type="entry name" value="Dihydroorotate_DH_CS"/>
</dbReference>
<dbReference type="PROSITE" id="PS00912">
    <property type="entry name" value="DHODEHASE_2"/>
    <property type="match status" value="1"/>
</dbReference>
<dbReference type="InterPro" id="IPR050074">
    <property type="entry name" value="DHO_dehydrogenase"/>
</dbReference>
<evidence type="ECO:0000256" key="1">
    <source>
        <dbReference type="ARBA" id="ARBA00001917"/>
    </source>
</evidence>
<dbReference type="EMBL" id="UOEV01000004">
    <property type="protein sequence ID" value="VAW31867.1"/>
    <property type="molecule type" value="Genomic_DNA"/>
</dbReference>
<protein>
    <recommendedName>
        <fullName evidence="6">dihydroorotate dehydrogenase (quinone)</fullName>
        <ecNumber evidence="6">1.3.5.2</ecNumber>
    </recommendedName>
</protein>
<dbReference type="GO" id="GO:0005886">
    <property type="term" value="C:plasma membrane"/>
    <property type="evidence" value="ECO:0007669"/>
    <property type="project" value="TreeGrafter"/>
</dbReference>
<dbReference type="Pfam" id="PF01180">
    <property type="entry name" value="DHO_dh"/>
    <property type="match status" value="1"/>
</dbReference>
<evidence type="ECO:0000313" key="14">
    <source>
        <dbReference type="EMBL" id="VAW31867.1"/>
    </source>
</evidence>
<evidence type="ECO:0000256" key="5">
    <source>
        <dbReference type="ARBA" id="ARBA00005359"/>
    </source>
</evidence>
<feature type="domain" description="Dihydroorotate dehydrogenase catalytic" evidence="13">
    <location>
        <begin position="55"/>
        <end position="342"/>
    </location>
</feature>
<name>A0A3B0V1Z5_9ZZZZ</name>
<evidence type="ECO:0000256" key="10">
    <source>
        <dbReference type="ARBA" id="ARBA00023002"/>
    </source>
</evidence>
<organism evidence="14">
    <name type="scientific">hydrothermal vent metagenome</name>
    <dbReference type="NCBI Taxonomy" id="652676"/>
    <lineage>
        <taxon>unclassified sequences</taxon>
        <taxon>metagenomes</taxon>
        <taxon>ecological metagenomes</taxon>
    </lineage>
</organism>
<evidence type="ECO:0000256" key="8">
    <source>
        <dbReference type="ARBA" id="ARBA00022643"/>
    </source>
</evidence>
<dbReference type="InterPro" id="IPR005719">
    <property type="entry name" value="Dihydroorotate_DH_2"/>
</dbReference>
<dbReference type="GO" id="GO:0044205">
    <property type="term" value="P:'de novo' UMP biosynthetic process"/>
    <property type="evidence" value="ECO:0007669"/>
    <property type="project" value="UniProtKB-UniPathway"/>
</dbReference>
<dbReference type="GO" id="GO:0006207">
    <property type="term" value="P:'de novo' pyrimidine nucleobase biosynthetic process"/>
    <property type="evidence" value="ECO:0007669"/>
    <property type="project" value="InterPro"/>
</dbReference>
<dbReference type="GO" id="GO:0106430">
    <property type="term" value="F:dihydroorotate dehydrogenase (quinone) activity"/>
    <property type="evidence" value="ECO:0007669"/>
    <property type="project" value="UniProtKB-EC"/>
</dbReference>
<proteinExistence type="inferred from homology"/>
<comment type="similarity">
    <text evidence="5">Belongs to the dihydroorotate dehydrogenase family. Type 2 subfamily.</text>
</comment>
<evidence type="ECO:0000256" key="11">
    <source>
        <dbReference type="ARBA" id="ARBA00023136"/>
    </source>
</evidence>
<evidence type="ECO:0000259" key="13">
    <source>
        <dbReference type="Pfam" id="PF01180"/>
    </source>
</evidence>
<evidence type="ECO:0000256" key="6">
    <source>
        <dbReference type="ARBA" id="ARBA00012791"/>
    </source>
</evidence>
<dbReference type="PIRSF" id="PIRSF000164">
    <property type="entry name" value="DHO_oxidase"/>
    <property type="match status" value="1"/>
</dbReference>
<comment type="subcellular location">
    <subcellularLocation>
        <location evidence="3">Membrane</location>
    </subcellularLocation>
</comment>
<comment type="pathway">
    <text evidence="4">Pyrimidine metabolism; UMP biosynthesis via de novo pathway; orotate from (S)-dihydroorotate (quinone route): step 1/1.</text>
</comment>
<dbReference type="UniPathway" id="UPA00070">
    <property type="reaction ID" value="UER00946"/>
</dbReference>
<comment type="function">
    <text evidence="2">Catalyzes the conversion of dihydroorotate to orotate with quinone as electron acceptor.</text>
</comment>
<comment type="catalytic activity">
    <reaction evidence="12">
        <text>(S)-dihydroorotate + a quinone = orotate + a quinol</text>
        <dbReference type="Rhea" id="RHEA:30187"/>
        <dbReference type="ChEBI" id="CHEBI:24646"/>
        <dbReference type="ChEBI" id="CHEBI:30839"/>
        <dbReference type="ChEBI" id="CHEBI:30864"/>
        <dbReference type="ChEBI" id="CHEBI:132124"/>
        <dbReference type="EC" id="1.3.5.2"/>
    </reaction>
</comment>
<evidence type="ECO:0000256" key="7">
    <source>
        <dbReference type="ARBA" id="ARBA00022630"/>
    </source>
</evidence>
<dbReference type="PANTHER" id="PTHR48109">
    <property type="entry name" value="DIHYDROOROTATE DEHYDROGENASE (QUINONE), MITOCHONDRIAL-RELATED"/>
    <property type="match status" value="1"/>
</dbReference>
<comment type="cofactor">
    <cofactor evidence="1">
        <name>FMN</name>
        <dbReference type="ChEBI" id="CHEBI:58210"/>
    </cofactor>
</comment>
<evidence type="ECO:0000256" key="12">
    <source>
        <dbReference type="ARBA" id="ARBA00048639"/>
    </source>
</evidence>
<keyword evidence="11" id="KW-0472">Membrane</keyword>
<dbReference type="PANTHER" id="PTHR48109:SF4">
    <property type="entry name" value="DIHYDROOROTATE DEHYDROGENASE (QUINONE), MITOCHONDRIAL"/>
    <property type="match status" value="1"/>
</dbReference>
<evidence type="ECO:0000256" key="2">
    <source>
        <dbReference type="ARBA" id="ARBA00003125"/>
    </source>
</evidence>
<dbReference type="GO" id="GO:0005737">
    <property type="term" value="C:cytoplasm"/>
    <property type="evidence" value="ECO:0007669"/>
    <property type="project" value="InterPro"/>
</dbReference>
<dbReference type="InterPro" id="IPR013785">
    <property type="entry name" value="Aldolase_TIM"/>
</dbReference>
<dbReference type="AlphaFoldDB" id="A0A3B0V1Z5"/>
<dbReference type="CDD" id="cd04738">
    <property type="entry name" value="DHOD_2_like"/>
    <property type="match status" value="1"/>
</dbReference>
<dbReference type="EC" id="1.3.5.2" evidence="6"/>
<keyword evidence="7" id="KW-0285">Flavoprotein</keyword>
<dbReference type="SUPFAM" id="SSF51395">
    <property type="entry name" value="FMN-linked oxidoreductases"/>
    <property type="match status" value="1"/>
</dbReference>
<accession>A0A3B0V1Z5</accession>
<reference evidence="14" key="1">
    <citation type="submission" date="2018-06" db="EMBL/GenBank/DDBJ databases">
        <authorList>
            <person name="Zhirakovskaya E."/>
        </authorList>
    </citation>
    <scope>NUCLEOTIDE SEQUENCE</scope>
</reference>
<evidence type="ECO:0000256" key="4">
    <source>
        <dbReference type="ARBA" id="ARBA00005161"/>
    </source>
</evidence>
<keyword evidence="9" id="KW-0665">Pyrimidine biosynthesis</keyword>
<evidence type="ECO:0000256" key="3">
    <source>
        <dbReference type="ARBA" id="ARBA00004370"/>
    </source>
</evidence>
<keyword evidence="8" id="KW-0288">FMN</keyword>
<dbReference type="InterPro" id="IPR005720">
    <property type="entry name" value="Dihydroorotate_DH_cat"/>
</dbReference>
<gene>
    <name evidence="14" type="ORF">MNBD_CPR01-32</name>
</gene>